<dbReference type="PRINTS" id="PR00368">
    <property type="entry name" value="FADPNR"/>
</dbReference>
<organism evidence="7 8">
    <name type="scientific">Salinisphaera japonica YTM-1</name>
    <dbReference type="NCBI Taxonomy" id="1209778"/>
    <lineage>
        <taxon>Bacteria</taxon>
        <taxon>Pseudomonadati</taxon>
        <taxon>Pseudomonadota</taxon>
        <taxon>Gammaproteobacteria</taxon>
        <taxon>Salinisphaerales</taxon>
        <taxon>Salinisphaeraceae</taxon>
        <taxon>Salinisphaera</taxon>
    </lineage>
</organism>
<dbReference type="PANTHER" id="PTHR42913">
    <property type="entry name" value="APOPTOSIS-INDUCING FACTOR 1"/>
    <property type="match status" value="1"/>
</dbReference>
<dbReference type="InterPro" id="IPR023753">
    <property type="entry name" value="FAD/NAD-binding_dom"/>
</dbReference>
<name>A0A423Q2I5_9GAMM</name>
<keyword evidence="3" id="KW-0285">Flavoprotein</keyword>
<evidence type="ECO:0000313" key="8">
    <source>
        <dbReference type="Proteomes" id="UP000285310"/>
    </source>
</evidence>
<sequence>MREQDSDVIIVGGGAGGAELAVRLARAGCARVRLIDQAPTHVWKPRLHELAAGAARGELGEIRYRDLAERWGFVFEQAALTDIDPTAKTIALAVGEARHERDYRVLVLALGGVTPDLGVDGVAEHALMLDRSPDAEALYKRFTKALDDAAAQTPPRAAQVVIVGTGLTGVELAGYLASHADVVARADTTSAQTLAIHLVEASATFMPGFDDAPTRRGARTRLEGLGVTIHTGQTIAGVEADGVVTEDGTRLDSDMTVWAAGRVGPPLAAHDQRLATNDKQQWRVGKTLQSVAHADIFALGDCCVHDDNPWPATAQVASQQAEHLAPQIMAYLDGDTPKGFVFKDKGVLMSFGDGGDLGLIRGPRADAIRIHGHVSHAAYRALERQHQWVLLGTRATVEGAAGDFFDALRARHA</sequence>
<evidence type="ECO:0000259" key="6">
    <source>
        <dbReference type="Pfam" id="PF07992"/>
    </source>
</evidence>
<dbReference type="Gene3D" id="3.50.50.100">
    <property type="match status" value="1"/>
</dbReference>
<keyword evidence="8" id="KW-1185">Reference proteome</keyword>
<dbReference type="InterPro" id="IPR051169">
    <property type="entry name" value="NADH-Q_oxidoreductase"/>
</dbReference>
<dbReference type="GO" id="GO:0003955">
    <property type="term" value="F:NAD(P)H dehydrogenase (quinone) activity"/>
    <property type="evidence" value="ECO:0007669"/>
    <property type="project" value="TreeGrafter"/>
</dbReference>
<evidence type="ECO:0000256" key="4">
    <source>
        <dbReference type="ARBA" id="ARBA00022827"/>
    </source>
</evidence>
<comment type="cofactor">
    <cofactor evidence="1">
        <name>FAD</name>
        <dbReference type="ChEBI" id="CHEBI:57692"/>
    </cofactor>
</comment>
<accession>A0A423Q2I5</accession>
<comment type="similarity">
    <text evidence="2">Belongs to the NADH dehydrogenase family.</text>
</comment>
<dbReference type="PRINTS" id="PR00411">
    <property type="entry name" value="PNDRDTASEI"/>
</dbReference>
<gene>
    <name evidence="7" type="ORF">SAJA_01270</name>
</gene>
<dbReference type="InParanoid" id="A0A423Q2I5"/>
<dbReference type="InterPro" id="IPR036188">
    <property type="entry name" value="FAD/NAD-bd_sf"/>
</dbReference>
<dbReference type="EMBL" id="AYKG01000001">
    <property type="protein sequence ID" value="ROO32881.1"/>
    <property type="molecule type" value="Genomic_DNA"/>
</dbReference>
<evidence type="ECO:0000256" key="3">
    <source>
        <dbReference type="ARBA" id="ARBA00022630"/>
    </source>
</evidence>
<reference evidence="7 8" key="1">
    <citation type="submission" date="2013-10" db="EMBL/GenBank/DDBJ databases">
        <title>Salinisphaera japonica YTM-1 Genome Sequencing.</title>
        <authorList>
            <person name="Lai Q."/>
            <person name="Li C."/>
            <person name="Shao Z."/>
        </authorList>
    </citation>
    <scope>NUCLEOTIDE SEQUENCE [LARGE SCALE GENOMIC DNA]</scope>
    <source>
        <strain evidence="7 8">YTM-1</strain>
    </source>
</reference>
<evidence type="ECO:0000256" key="5">
    <source>
        <dbReference type="ARBA" id="ARBA00023002"/>
    </source>
</evidence>
<dbReference type="Pfam" id="PF07992">
    <property type="entry name" value="Pyr_redox_2"/>
    <property type="match status" value="1"/>
</dbReference>
<dbReference type="PANTHER" id="PTHR42913:SF3">
    <property type="entry name" value="64 KDA MITOCHONDRIAL NADH DEHYDROGENASE (EUROFUNG)"/>
    <property type="match status" value="1"/>
</dbReference>
<dbReference type="GO" id="GO:0019646">
    <property type="term" value="P:aerobic electron transport chain"/>
    <property type="evidence" value="ECO:0007669"/>
    <property type="project" value="TreeGrafter"/>
</dbReference>
<dbReference type="AlphaFoldDB" id="A0A423Q2I5"/>
<dbReference type="SUPFAM" id="SSF51905">
    <property type="entry name" value="FAD/NAD(P)-binding domain"/>
    <property type="match status" value="1"/>
</dbReference>
<dbReference type="RefSeq" id="WP_123656823.1">
    <property type="nucleotide sequence ID" value="NZ_AYKG01000001.1"/>
</dbReference>
<dbReference type="OrthoDB" id="9781621at2"/>
<proteinExistence type="inferred from homology"/>
<keyword evidence="5" id="KW-0560">Oxidoreductase</keyword>
<evidence type="ECO:0000256" key="1">
    <source>
        <dbReference type="ARBA" id="ARBA00001974"/>
    </source>
</evidence>
<evidence type="ECO:0000256" key="2">
    <source>
        <dbReference type="ARBA" id="ARBA00005272"/>
    </source>
</evidence>
<keyword evidence="4" id="KW-0274">FAD</keyword>
<dbReference type="Proteomes" id="UP000285310">
    <property type="component" value="Unassembled WGS sequence"/>
</dbReference>
<comment type="caution">
    <text evidence="7">The sequence shown here is derived from an EMBL/GenBank/DDBJ whole genome shotgun (WGS) entry which is preliminary data.</text>
</comment>
<evidence type="ECO:0000313" key="7">
    <source>
        <dbReference type="EMBL" id="ROO32881.1"/>
    </source>
</evidence>
<protein>
    <submittedName>
        <fullName evidence="7">NADH dehydrogenase</fullName>
    </submittedName>
</protein>
<feature type="domain" description="FAD/NAD(P)-binding" evidence="6">
    <location>
        <begin position="7"/>
        <end position="321"/>
    </location>
</feature>